<evidence type="ECO:0000256" key="6">
    <source>
        <dbReference type="ARBA" id="ARBA00022694"/>
    </source>
</evidence>
<dbReference type="PANTHER" id="PTHR17490">
    <property type="entry name" value="SUA5"/>
    <property type="match status" value="1"/>
</dbReference>
<evidence type="ECO:0000313" key="14">
    <source>
        <dbReference type="Proteomes" id="UP000229816"/>
    </source>
</evidence>
<keyword evidence="8" id="KW-0547">Nucleotide-binding</keyword>
<evidence type="ECO:0000256" key="3">
    <source>
        <dbReference type="ARBA" id="ARBA00012584"/>
    </source>
</evidence>
<dbReference type="GO" id="GO:0005737">
    <property type="term" value="C:cytoplasm"/>
    <property type="evidence" value="ECO:0007669"/>
    <property type="project" value="UniProtKB-SubCell"/>
</dbReference>
<comment type="catalytic activity">
    <reaction evidence="11">
        <text>L-threonine + hydrogencarbonate + ATP = L-threonylcarbamoyladenylate + diphosphate + H2O</text>
        <dbReference type="Rhea" id="RHEA:36407"/>
        <dbReference type="ChEBI" id="CHEBI:15377"/>
        <dbReference type="ChEBI" id="CHEBI:17544"/>
        <dbReference type="ChEBI" id="CHEBI:30616"/>
        <dbReference type="ChEBI" id="CHEBI:33019"/>
        <dbReference type="ChEBI" id="CHEBI:57926"/>
        <dbReference type="ChEBI" id="CHEBI:73682"/>
        <dbReference type="EC" id="2.7.7.87"/>
    </reaction>
</comment>
<evidence type="ECO:0000259" key="12">
    <source>
        <dbReference type="PROSITE" id="PS51163"/>
    </source>
</evidence>
<sequence length="363" mass="40606">MKIINLKKEFEEKIIKDTLTVLKNGGLVIYPTETCYGIGVDATNPKAVEKIFQYKGQWRGKPILIAVASKQMAQNYVKINEIAENLYQNFLPGPVAVVSKSEGKVVSDIESTTHTLGIRVPNYPLVLKIIKAFGKPITSTSANPSGKKTPYSLEDILKYTSKKRLGLIDLFLDAGKLPLRPTSTVVDTTLNEPAVLRQGEIVIPDIPGQTFVSNSEEQTKLIAQEILEKYKNLLISKPLIFALQGELGSGKTQFAKGLGQALKITSNIPSPTFIFFREYPYKIASNQGIFYHLDTWRMEKGEEILDLGFKKMLGPTNVIAIEWLQKVKPILEEISQKTKVCLVWVTIEILSETKRRINYCTAI</sequence>
<organism evidence="13 14">
    <name type="scientific">Candidatus Shapirobacteria bacterium CG_4_9_14_0_2_um_filter_39_11</name>
    <dbReference type="NCBI Taxonomy" id="1974478"/>
    <lineage>
        <taxon>Bacteria</taxon>
        <taxon>Candidatus Shapironibacteriota</taxon>
    </lineage>
</organism>
<feature type="domain" description="YrdC-like" evidence="12">
    <location>
        <begin position="12"/>
        <end position="201"/>
    </location>
</feature>
<dbReference type="InterPro" id="IPR050156">
    <property type="entry name" value="TC-AMP_synthase_SUA5"/>
</dbReference>
<keyword evidence="6" id="KW-0819">tRNA processing</keyword>
<dbReference type="NCBIfam" id="TIGR00150">
    <property type="entry name" value="T6A_YjeE"/>
    <property type="match status" value="1"/>
</dbReference>
<accession>A0A2M8ESW6</accession>
<gene>
    <name evidence="13" type="ORF">CO054_01285</name>
</gene>
<comment type="subcellular location">
    <subcellularLocation>
        <location evidence="1">Cytoplasm</location>
    </subcellularLocation>
</comment>
<dbReference type="InterPro" id="IPR003442">
    <property type="entry name" value="T6A_TsaE"/>
</dbReference>
<keyword evidence="9" id="KW-0067">ATP-binding</keyword>
<dbReference type="AlphaFoldDB" id="A0A2M8ESW6"/>
<dbReference type="EC" id="2.7.7.87" evidence="3"/>
<reference evidence="14" key="1">
    <citation type="submission" date="2017-09" db="EMBL/GenBank/DDBJ databases">
        <title>Depth-based differentiation of microbial function through sediment-hosted aquifers and enrichment of novel symbionts in the deep terrestrial subsurface.</title>
        <authorList>
            <person name="Probst A.J."/>
            <person name="Ladd B."/>
            <person name="Jarett J.K."/>
            <person name="Geller-Mcgrath D.E."/>
            <person name="Sieber C.M.K."/>
            <person name="Emerson J.B."/>
            <person name="Anantharaman K."/>
            <person name="Thomas B.C."/>
            <person name="Malmstrom R."/>
            <person name="Stieglmeier M."/>
            <person name="Klingl A."/>
            <person name="Woyke T."/>
            <person name="Ryan C.M."/>
            <person name="Banfield J.F."/>
        </authorList>
    </citation>
    <scope>NUCLEOTIDE SEQUENCE [LARGE SCALE GENOMIC DNA]</scope>
</reference>
<protein>
    <recommendedName>
        <fullName evidence="10">L-threonylcarbamoyladenylate synthase</fullName>
        <ecNumber evidence="3">2.7.7.87</ecNumber>
    </recommendedName>
    <alternativeName>
        <fullName evidence="10">L-threonylcarbamoyladenylate synthase</fullName>
    </alternativeName>
</protein>
<dbReference type="GO" id="GO:0000049">
    <property type="term" value="F:tRNA binding"/>
    <property type="evidence" value="ECO:0007669"/>
    <property type="project" value="TreeGrafter"/>
</dbReference>
<dbReference type="Proteomes" id="UP000229816">
    <property type="component" value="Unassembled WGS sequence"/>
</dbReference>
<dbReference type="GO" id="GO:0005524">
    <property type="term" value="F:ATP binding"/>
    <property type="evidence" value="ECO:0007669"/>
    <property type="project" value="UniProtKB-KW"/>
</dbReference>
<dbReference type="GO" id="GO:0003725">
    <property type="term" value="F:double-stranded RNA binding"/>
    <property type="evidence" value="ECO:0007669"/>
    <property type="project" value="InterPro"/>
</dbReference>
<dbReference type="InterPro" id="IPR006070">
    <property type="entry name" value="Sua5-like_dom"/>
</dbReference>
<evidence type="ECO:0000256" key="8">
    <source>
        <dbReference type="ARBA" id="ARBA00022741"/>
    </source>
</evidence>
<dbReference type="Pfam" id="PF02367">
    <property type="entry name" value="TsaE"/>
    <property type="match status" value="1"/>
</dbReference>
<dbReference type="EMBL" id="PFSF01000027">
    <property type="protein sequence ID" value="PJC28215.1"/>
    <property type="molecule type" value="Genomic_DNA"/>
</dbReference>
<dbReference type="NCBIfam" id="TIGR00057">
    <property type="entry name" value="L-threonylcarbamoyladenylate synthase"/>
    <property type="match status" value="1"/>
</dbReference>
<dbReference type="GO" id="GO:0002949">
    <property type="term" value="P:tRNA threonylcarbamoyladenosine modification"/>
    <property type="evidence" value="ECO:0007669"/>
    <property type="project" value="InterPro"/>
</dbReference>
<dbReference type="PANTHER" id="PTHR17490:SF16">
    <property type="entry name" value="THREONYLCARBAMOYL-AMP SYNTHASE"/>
    <property type="match status" value="1"/>
</dbReference>
<evidence type="ECO:0000256" key="2">
    <source>
        <dbReference type="ARBA" id="ARBA00007663"/>
    </source>
</evidence>
<dbReference type="SUPFAM" id="SSF55821">
    <property type="entry name" value="YrdC/RibB"/>
    <property type="match status" value="1"/>
</dbReference>
<evidence type="ECO:0000256" key="10">
    <source>
        <dbReference type="ARBA" id="ARBA00029774"/>
    </source>
</evidence>
<dbReference type="PROSITE" id="PS51163">
    <property type="entry name" value="YRDC"/>
    <property type="match status" value="1"/>
</dbReference>
<evidence type="ECO:0000256" key="4">
    <source>
        <dbReference type="ARBA" id="ARBA00022490"/>
    </source>
</evidence>
<dbReference type="SUPFAM" id="SSF52540">
    <property type="entry name" value="P-loop containing nucleoside triphosphate hydrolases"/>
    <property type="match status" value="1"/>
</dbReference>
<evidence type="ECO:0000256" key="9">
    <source>
        <dbReference type="ARBA" id="ARBA00022840"/>
    </source>
</evidence>
<comment type="similarity">
    <text evidence="2">Belongs to the SUA5 family.</text>
</comment>
<name>A0A2M8ESW6_9BACT</name>
<dbReference type="Pfam" id="PF01300">
    <property type="entry name" value="Sua5_yciO_yrdC"/>
    <property type="match status" value="1"/>
</dbReference>
<keyword evidence="5" id="KW-0808">Transferase</keyword>
<evidence type="ECO:0000256" key="11">
    <source>
        <dbReference type="ARBA" id="ARBA00048366"/>
    </source>
</evidence>
<evidence type="ECO:0000256" key="1">
    <source>
        <dbReference type="ARBA" id="ARBA00004496"/>
    </source>
</evidence>
<evidence type="ECO:0000256" key="7">
    <source>
        <dbReference type="ARBA" id="ARBA00022695"/>
    </source>
</evidence>
<dbReference type="GO" id="GO:0061710">
    <property type="term" value="F:L-threonylcarbamoyladenylate synthase"/>
    <property type="evidence" value="ECO:0007669"/>
    <property type="project" value="UniProtKB-EC"/>
</dbReference>
<evidence type="ECO:0000313" key="13">
    <source>
        <dbReference type="EMBL" id="PJC28215.1"/>
    </source>
</evidence>
<dbReference type="GO" id="GO:0006450">
    <property type="term" value="P:regulation of translational fidelity"/>
    <property type="evidence" value="ECO:0007669"/>
    <property type="project" value="TreeGrafter"/>
</dbReference>
<comment type="caution">
    <text evidence="13">The sequence shown here is derived from an EMBL/GenBank/DDBJ whole genome shotgun (WGS) entry which is preliminary data.</text>
</comment>
<keyword evidence="7" id="KW-0548">Nucleotidyltransferase</keyword>
<proteinExistence type="inferred from homology"/>
<keyword evidence="4" id="KW-0963">Cytoplasm</keyword>
<dbReference type="InterPro" id="IPR017945">
    <property type="entry name" value="DHBP_synth_RibB-like_a/b_dom"/>
</dbReference>
<dbReference type="Gene3D" id="3.40.50.300">
    <property type="entry name" value="P-loop containing nucleotide triphosphate hydrolases"/>
    <property type="match status" value="1"/>
</dbReference>
<dbReference type="Gene3D" id="3.90.870.10">
    <property type="entry name" value="DHBP synthase"/>
    <property type="match status" value="1"/>
</dbReference>
<dbReference type="InterPro" id="IPR027417">
    <property type="entry name" value="P-loop_NTPase"/>
</dbReference>
<evidence type="ECO:0000256" key="5">
    <source>
        <dbReference type="ARBA" id="ARBA00022679"/>
    </source>
</evidence>